<dbReference type="AlphaFoldDB" id="A0A1G7DR39"/>
<dbReference type="InterPro" id="IPR017127">
    <property type="entry name" value="Ribosome_uL3_MTase"/>
</dbReference>
<gene>
    <name evidence="5" type="ORF">SAMN05192589_12028</name>
</gene>
<evidence type="ECO:0000313" key="5">
    <source>
        <dbReference type="EMBL" id="SDE53961.1"/>
    </source>
</evidence>
<keyword evidence="6" id="KW-1185">Reference proteome</keyword>
<keyword evidence="5" id="KW-0689">Ribosomal protein</keyword>
<dbReference type="EMBL" id="FMZC01000020">
    <property type="protein sequence ID" value="SDE53961.1"/>
    <property type="molecule type" value="Genomic_DNA"/>
</dbReference>
<reference evidence="5 6" key="1">
    <citation type="submission" date="2016-10" db="EMBL/GenBank/DDBJ databases">
        <authorList>
            <person name="de Groot N.N."/>
        </authorList>
    </citation>
    <scope>NUCLEOTIDE SEQUENCE [LARGE SCALE GENOMIC DNA]</scope>
    <source>
        <strain evidence="5 6">DSM 16619</strain>
    </source>
</reference>
<dbReference type="PANTHER" id="PTHR47806">
    <property type="entry name" value="50S RIBOSOMAL PROTEIN L3 GLUTAMINE METHYLTRANSFERASE"/>
    <property type="match status" value="1"/>
</dbReference>
<evidence type="ECO:0000256" key="3">
    <source>
        <dbReference type="ARBA" id="ARBA00022691"/>
    </source>
</evidence>
<dbReference type="GO" id="GO:0005840">
    <property type="term" value="C:ribosome"/>
    <property type="evidence" value="ECO:0007669"/>
    <property type="project" value="UniProtKB-KW"/>
</dbReference>
<dbReference type="InterPro" id="IPR007848">
    <property type="entry name" value="Small_mtfrase_dom"/>
</dbReference>
<dbReference type="NCBIfam" id="TIGR03533">
    <property type="entry name" value="L3_gln_methyl"/>
    <property type="match status" value="1"/>
</dbReference>
<dbReference type="PANTHER" id="PTHR47806:SF1">
    <property type="entry name" value="RIBOSOMAL PROTEIN UL3 GLUTAMINE METHYLTRANSFERASE"/>
    <property type="match status" value="1"/>
</dbReference>
<protein>
    <submittedName>
        <fullName evidence="5">[LSU ribosomal protein L3P]-glutamine N5-methyltransferase</fullName>
    </submittedName>
</protein>
<dbReference type="Proteomes" id="UP000198781">
    <property type="component" value="Unassembled WGS sequence"/>
</dbReference>
<dbReference type="SUPFAM" id="SSF53335">
    <property type="entry name" value="S-adenosyl-L-methionine-dependent methyltransferases"/>
    <property type="match status" value="1"/>
</dbReference>
<name>A0A1G7DR39_9BURK</name>
<dbReference type="InterPro" id="IPR029063">
    <property type="entry name" value="SAM-dependent_MTases_sf"/>
</dbReference>
<keyword evidence="5" id="KW-0687">Ribonucleoprotein</keyword>
<keyword evidence="2 5" id="KW-0808">Transferase</keyword>
<dbReference type="STRING" id="187868.SAMN05192589_12028"/>
<dbReference type="PIRSF" id="PIRSF037167">
    <property type="entry name" value="Mtase_YfcB_prd"/>
    <property type="match status" value="1"/>
</dbReference>
<keyword evidence="3" id="KW-0949">S-adenosyl-L-methionine</keyword>
<sequence length="315" mass="33549">MSTDPQPSGNPAAVQGDTVGALIASGTARLETSSVAFGHGTANAHDEAVWLVLWCLGIPLDEPLDDGPEPIEARTVATADQARVTALFEERIATRKPAAYLTREAWLQGVPFYVDERAIVPRSFIAELLVNPPEDGGIDGFLGEDTRAVLDLCTGNGSLAVLAAMVYPDVQLTGADISPDALDVARINVEKHGLQDRVALQLSDGLDSVPGPWDLILCNPPYVNAQSMAALPEEYRAEPALALAGGTDGMDFIRRLLAQAPGCMSEQAVLVLEIGNERSHFEAAFPHLPVFWLDTSAGEDQVLLITREALVAHPT</sequence>
<proteinExistence type="predicted"/>
<evidence type="ECO:0000313" key="6">
    <source>
        <dbReference type="Proteomes" id="UP000198781"/>
    </source>
</evidence>
<keyword evidence="1 5" id="KW-0489">Methyltransferase</keyword>
<evidence type="ECO:0000256" key="2">
    <source>
        <dbReference type="ARBA" id="ARBA00022679"/>
    </source>
</evidence>
<dbReference type="NCBIfam" id="TIGR00536">
    <property type="entry name" value="hemK_fam"/>
    <property type="match status" value="1"/>
</dbReference>
<dbReference type="PROSITE" id="PS00092">
    <property type="entry name" value="N6_MTASE"/>
    <property type="match status" value="1"/>
</dbReference>
<accession>A0A1G7DR39</accession>
<dbReference type="OrthoDB" id="9800643at2"/>
<dbReference type="Gene3D" id="3.40.50.150">
    <property type="entry name" value="Vaccinia Virus protein VP39"/>
    <property type="match status" value="1"/>
</dbReference>
<feature type="domain" description="Methyltransferase small" evidence="4">
    <location>
        <begin position="145"/>
        <end position="227"/>
    </location>
</feature>
<evidence type="ECO:0000256" key="1">
    <source>
        <dbReference type="ARBA" id="ARBA00022603"/>
    </source>
</evidence>
<dbReference type="GO" id="GO:0032259">
    <property type="term" value="P:methylation"/>
    <property type="evidence" value="ECO:0007669"/>
    <property type="project" value="UniProtKB-KW"/>
</dbReference>
<dbReference type="GO" id="GO:0005829">
    <property type="term" value="C:cytosol"/>
    <property type="evidence" value="ECO:0007669"/>
    <property type="project" value="TreeGrafter"/>
</dbReference>
<dbReference type="RefSeq" id="WP_092745803.1">
    <property type="nucleotide sequence ID" value="NZ_FMZC01000020.1"/>
</dbReference>
<dbReference type="GO" id="GO:0003676">
    <property type="term" value="F:nucleic acid binding"/>
    <property type="evidence" value="ECO:0007669"/>
    <property type="project" value="InterPro"/>
</dbReference>
<dbReference type="GO" id="GO:0036009">
    <property type="term" value="F:protein-glutamine N-methyltransferase activity"/>
    <property type="evidence" value="ECO:0007669"/>
    <property type="project" value="InterPro"/>
</dbReference>
<dbReference type="CDD" id="cd02440">
    <property type="entry name" value="AdoMet_MTases"/>
    <property type="match status" value="1"/>
</dbReference>
<dbReference type="Pfam" id="PF05175">
    <property type="entry name" value="MTS"/>
    <property type="match status" value="1"/>
</dbReference>
<dbReference type="InterPro" id="IPR002052">
    <property type="entry name" value="DNA_methylase_N6_adenine_CS"/>
</dbReference>
<dbReference type="InterPro" id="IPR004556">
    <property type="entry name" value="HemK-like"/>
</dbReference>
<evidence type="ECO:0000259" key="4">
    <source>
        <dbReference type="Pfam" id="PF05175"/>
    </source>
</evidence>
<organism evidence="5 6">
    <name type="scientific">Paracidovorax valerianellae</name>
    <dbReference type="NCBI Taxonomy" id="187868"/>
    <lineage>
        <taxon>Bacteria</taxon>
        <taxon>Pseudomonadati</taxon>
        <taxon>Pseudomonadota</taxon>
        <taxon>Betaproteobacteria</taxon>
        <taxon>Burkholderiales</taxon>
        <taxon>Comamonadaceae</taxon>
        <taxon>Paracidovorax</taxon>
    </lineage>
</organism>